<dbReference type="Gene3D" id="2.40.50.1020">
    <property type="entry name" value="LytTr DNA-binding domain"/>
    <property type="match status" value="1"/>
</dbReference>
<dbReference type="Pfam" id="PF00072">
    <property type="entry name" value="Response_reg"/>
    <property type="match status" value="1"/>
</dbReference>
<dbReference type="PROSITE" id="PS50930">
    <property type="entry name" value="HTH_LYTTR"/>
    <property type="match status" value="1"/>
</dbReference>
<feature type="modified residue" description="4-aspartylphosphate" evidence="1">
    <location>
        <position position="63"/>
    </location>
</feature>
<dbReference type="InterPro" id="IPR011006">
    <property type="entry name" value="CheY-like_superfamily"/>
</dbReference>
<dbReference type="GO" id="GO:0000156">
    <property type="term" value="F:phosphorelay response regulator activity"/>
    <property type="evidence" value="ECO:0007669"/>
    <property type="project" value="InterPro"/>
</dbReference>
<keyword evidence="1" id="KW-0597">Phosphoprotein</keyword>
<evidence type="ECO:0000313" key="4">
    <source>
        <dbReference type="EMBL" id="SDB77079.1"/>
    </source>
</evidence>
<dbReference type="EMBL" id="FMYE01000016">
    <property type="protein sequence ID" value="SDB77079.1"/>
    <property type="molecule type" value="Genomic_DNA"/>
</dbReference>
<protein>
    <submittedName>
        <fullName evidence="4">Two component transcriptional regulator, LytTR family</fullName>
    </submittedName>
</protein>
<dbReference type="PROSITE" id="PS50110">
    <property type="entry name" value="RESPONSE_REGULATORY"/>
    <property type="match status" value="1"/>
</dbReference>
<dbReference type="SMART" id="SM00448">
    <property type="entry name" value="REC"/>
    <property type="match status" value="1"/>
</dbReference>
<dbReference type="PANTHER" id="PTHR37299:SF1">
    <property type="entry name" value="STAGE 0 SPORULATION PROTEIN A HOMOLOG"/>
    <property type="match status" value="1"/>
</dbReference>
<evidence type="ECO:0000259" key="2">
    <source>
        <dbReference type="PROSITE" id="PS50110"/>
    </source>
</evidence>
<dbReference type="InterPro" id="IPR046947">
    <property type="entry name" value="LytR-like"/>
</dbReference>
<name>A0A1G6G5C5_BACOV</name>
<dbReference type="InterPro" id="IPR001789">
    <property type="entry name" value="Sig_transdc_resp-reg_receiver"/>
</dbReference>
<sequence>MDTNDFKYNIMNCIIVDDEPLAREAMKLLIEESDNLQLIGSFNSAATASDFMEQQGVDLAFLDIQMPGITGIEFARTISKKTLVIFTTAYTEYALDSYEVDAIDYLIKPVEAERFQKAVDKALSYHSLLLKEEKEAIETIVAAEYFFVKAERRYFKVNFSDILFIEGLKDYVILQLNDQRIITRMSLKAIFDLLPKSIFLRVNKSYIVNTDHIESFDNNDIFIKSYEIAIGNSYRDDFFEGFVMKQRL</sequence>
<accession>A0A1G6G5C5</accession>
<dbReference type="AlphaFoldDB" id="A0A1G6G5C5"/>
<feature type="domain" description="Response regulatory" evidence="2">
    <location>
        <begin position="12"/>
        <end position="123"/>
    </location>
</feature>
<dbReference type="FunFam" id="3.40.50.2300:FF:000051">
    <property type="entry name" value="Two-component response regulator yehT"/>
    <property type="match status" value="1"/>
</dbReference>
<dbReference type="InterPro" id="IPR007492">
    <property type="entry name" value="LytTR_DNA-bd_dom"/>
</dbReference>
<dbReference type="Proteomes" id="UP000183670">
    <property type="component" value="Unassembled WGS sequence"/>
</dbReference>
<evidence type="ECO:0000313" key="5">
    <source>
        <dbReference type="Proteomes" id="UP000183670"/>
    </source>
</evidence>
<reference evidence="4 5" key="1">
    <citation type="submission" date="2016-10" db="EMBL/GenBank/DDBJ databases">
        <authorList>
            <person name="de Groot N.N."/>
        </authorList>
    </citation>
    <scope>NUCLEOTIDE SEQUENCE [LARGE SCALE GENOMIC DNA]</scope>
    <source>
        <strain evidence="4 5">NLAE-zl-C500</strain>
    </source>
</reference>
<dbReference type="Gene3D" id="3.40.50.2300">
    <property type="match status" value="1"/>
</dbReference>
<dbReference type="PANTHER" id="PTHR37299">
    <property type="entry name" value="TRANSCRIPTIONAL REGULATOR-RELATED"/>
    <property type="match status" value="1"/>
</dbReference>
<evidence type="ECO:0000256" key="1">
    <source>
        <dbReference type="PROSITE-ProRule" id="PRU00169"/>
    </source>
</evidence>
<proteinExistence type="predicted"/>
<feature type="domain" description="HTH LytTR-type" evidence="3">
    <location>
        <begin position="146"/>
        <end position="217"/>
    </location>
</feature>
<organism evidence="4 5">
    <name type="scientific">Bacteroides ovatus</name>
    <dbReference type="NCBI Taxonomy" id="28116"/>
    <lineage>
        <taxon>Bacteria</taxon>
        <taxon>Pseudomonadati</taxon>
        <taxon>Bacteroidota</taxon>
        <taxon>Bacteroidia</taxon>
        <taxon>Bacteroidales</taxon>
        <taxon>Bacteroidaceae</taxon>
        <taxon>Bacteroides</taxon>
    </lineage>
</organism>
<dbReference type="Pfam" id="PF04397">
    <property type="entry name" value="LytTR"/>
    <property type="match status" value="1"/>
</dbReference>
<evidence type="ECO:0000259" key="3">
    <source>
        <dbReference type="PROSITE" id="PS50930"/>
    </source>
</evidence>
<dbReference type="SUPFAM" id="SSF52172">
    <property type="entry name" value="CheY-like"/>
    <property type="match status" value="1"/>
</dbReference>
<gene>
    <name evidence="4" type="ORF">SAMN05192581_101675</name>
</gene>
<dbReference type="SMART" id="SM00850">
    <property type="entry name" value="LytTR"/>
    <property type="match status" value="1"/>
</dbReference>
<dbReference type="GO" id="GO:0003677">
    <property type="term" value="F:DNA binding"/>
    <property type="evidence" value="ECO:0007669"/>
    <property type="project" value="InterPro"/>
</dbReference>